<dbReference type="InterPro" id="IPR033749">
    <property type="entry name" value="Polyprenyl_synt_CS"/>
</dbReference>
<dbReference type="PANTHER" id="PTHR12001:SF69">
    <property type="entry name" value="ALL TRANS-POLYPRENYL-DIPHOSPHATE SYNTHASE PDSS1"/>
    <property type="match status" value="1"/>
</dbReference>
<dbReference type="GO" id="GO:0004659">
    <property type="term" value="F:prenyltransferase activity"/>
    <property type="evidence" value="ECO:0007669"/>
    <property type="project" value="InterPro"/>
</dbReference>
<dbReference type="GO" id="GO:0006744">
    <property type="term" value="P:ubiquinone biosynthetic process"/>
    <property type="evidence" value="ECO:0007669"/>
    <property type="project" value="TreeGrafter"/>
</dbReference>
<evidence type="ECO:0000256" key="7">
    <source>
        <dbReference type="RuleBase" id="RU004466"/>
    </source>
</evidence>
<sequence length="419" mass="46257">MNHTRRVLTGTSIQQYKSLLIINQICRYSLFNTIKTKLMNTSLSSMKLPKLLSVDDESKIIHKEDAQIDSNVVGGSYRQALQDIIKHEKRETSDDSVKSTIDGDMTIISDSVLGSVKVDHPVLDAAAAYFFQISGKRFRPMLVLLVARAINKGATPEHIENIMAKQRKVAESTEIIHVASLIHDDIVDGSDTRRGIPSLNTKFGNKVAVLAGDFLLARSSLTLARLGNIEVVELFSTVIEHLSHGEVLQMAGKGKQNFDNYMRTIYFKTASLIAHSCKAAAVLSGAPLHIVEAAYNFGKHIGIAYQLTDDTLDFTQNEGLLGKPSQGADMRLGISTAPILYAAKQYPNEMNELISRKFSNDGDVESAMEFVKKSQAVEHTQDLAASHFKKAVDAALQFEPSPTRTAMISLIRKIMERDH</sequence>
<keyword evidence="9" id="KW-1185">Reference proteome</keyword>
<dbReference type="CDD" id="cd00685">
    <property type="entry name" value="Trans_IPPS_HT"/>
    <property type="match status" value="1"/>
</dbReference>
<evidence type="ECO:0000313" key="8">
    <source>
        <dbReference type="EMBL" id="KAL0489767.1"/>
    </source>
</evidence>
<proteinExistence type="inferred from homology"/>
<keyword evidence="6" id="KW-0414">Isoprene biosynthesis</keyword>
<dbReference type="AlphaFoldDB" id="A0AAW2ZIP9"/>
<dbReference type="InterPro" id="IPR008949">
    <property type="entry name" value="Isoprenoid_synthase_dom_sf"/>
</dbReference>
<evidence type="ECO:0000256" key="3">
    <source>
        <dbReference type="ARBA" id="ARBA00022679"/>
    </source>
</evidence>
<evidence type="ECO:0000256" key="4">
    <source>
        <dbReference type="ARBA" id="ARBA00022723"/>
    </source>
</evidence>
<reference evidence="8 9" key="1">
    <citation type="submission" date="2024-03" db="EMBL/GenBank/DDBJ databases">
        <title>The Acrasis kona genome and developmental transcriptomes reveal deep origins of eukaryotic multicellular pathways.</title>
        <authorList>
            <person name="Sheikh S."/>
            <person name="Fu C.-J."/>
            <person name="Brown M.W."/>
            <person name="Baldauf S.L."/>
        </authorList>
    </citation>
    <scope>NUCLEOTIDE SEQUENCE [LARGE SCALE GENOMIC DNA]</scope>
    <source>
        <strain evidence="8 9">ATCC MYA-3509</strain>
    </source>
</reference>
<name>A0AAW2ZIP9_9EUKA</name>
<comment type="similarity">
    <text evidence="2 7">Belongs to the FPP/GGPP synthase family.</text>
</comment>
<evidence type="ECO:0000256" key="6">
    <source>
        <dbReference type="ARBA" id="ARBA00023229"/>
    </source>
</evidence>
<gene>
    <name evidence="8" type="ORF">AKO1_003921</name>
</gene>
<organism evidence="8 9">
    <name type="scientific">Acrasis kona</name>
    <dbReference type="NCBI Taxonomy" id="1008807"/>
    <lineage>
        <taxon>Eukaryota</taxon>
        <taxon>Discoba</taxon>
        <taxon>Heterolobosea</taxon>
        <taxon>Tetramitia</taxon>
        <taxon>Eutetramitia</taxon>
        <taxon>Acrasidae</taxon>
        <taxon>Acrasis</taxon>
    </lineage>
</organism>
<evidence type="ECO:0000256" key="2">
    <source>
        <dbReference type="ARBA" id="ARBA00006706"/>
    </source>
</evidence>
<dbReference type="GO" id="GO:0046872">
    <property type="term" value="F:metal ion binding"/>
    <property type="evidence" value="ECO:0007669"/>
    <property type="project" value="UniProtKB-KW"/>
</dbReference>
<dbReference type="PROSITE" id="PS00723">
    <property type="entry name" value="POLYPRENYL_SYNTHASE_1"/>
    <property type="match status" value="1"/>
</dbReference>
<dbReference type="SFLD" id="SFLDS00005">
    <property type="entry name" value="Isoprenoid_Synthase_Type_I"/>
    <property type="match status" value="1"/>
</dbReference>
<comment type="caution">
    <text evidence="8">The sequence shown here is derived from an EMBL/GenBank/DDBJ whole genome shotgun (WGS) entry which is preliminary data.</text>
</comment>
<evidence type="ECO:0000256" key="1">
    <source>
        <dbReference type="ARBA" id="ARBA00001946"/>
    </source>
</evidence>
<dbReference type="Proteomes" id="UP001431209">
    <property type="component" value="Unassembled WGS sequence"/>
</dbReference>
<keyword evidence="3 7" id="KW-0808">Transferase</keyword>
<dbReference type="InterPro" id="IPR000092">
    <property type="entry name" value="Polyprenyl_synt"/>
</dbReference>
<dbReference type="Gene3D" id="1.10.600.10">
    <property type="entry name" value="Farnesyl Diphosphate Synthase"/>
    <property type="match status" value="1"/>
</dbReference>
<dbReference type="Pfam" id="PF00348">
    <property type="entry name" value="polyprenyl_synt"/>
    <property type="match status" value="1"/>
</dbReference>
<protein>
    <submittedName>
        <fullName evidence="8">Isoprenoid synthase domain-containing protein</fullName>
    </submittedName>
</protein>
<dbReference type="PANTHER" id="PTHR12001">
    <property type="entry name" value="GERANYLGERANYL PYROPHOSPHATE SYNTHASE"/>
    <property type="match status" value="1"/>
</dbReference>
<dbReference type="GO" id="GO:0008299">
    <property type="term" value="P:isoprenoid biosynthetic process"/>
    <property type="evidence" value="ECO:0007669"/>
    <property type="project" value="UniProtKB-KW"/>
</dbReference>
<keyword evidence="5" id="KW-0460">Magnesium</keyword>
<evidence type="ECO:0000256" key="5">
    <source>
        <dbReference type="ARBA" id="ARBA00022842"/>
    </source>
</evidence>
<dbReference type="EMBL" id="JAOPGA020001602">
    <property type="protein sequence ID" value="KAL0489767.1"/>
    <property type="molecule type" value="Genomic_DNA"/>
</dbReference>
<keyword evidence="4" id="KW-0479">Metal-binding</keyword>
<comment type="cofactor">
    <cofactor evidence="1">
        <name>Mg(2+)</name>
        <dbReference type="ChEBI" id="CHEBI:18420"/>
    </cofactor>
</comment>
<accession>A0AAW2ZIP9</accession>
<dbReference type="SUPFAM" id="SSF48576">
    <property type="entry name" value="Terpenoid synthases"/>
    <property type="match status" value="1"/>
</dbReference>
<dbReference type="GO" id="GO:1990234">
    <property type="term" value="C:transferase complex"/>
    <property type="evidence" value="ECO:0007669"/>
    <property type="project" value="TreeGrafter"/>
</dbReference>
<evidence type="ECO:0000313" key="9">
    <source>
        <dbReference type="Proteomes" id="UP001431209"/>
    </source>
</evidence>